<dbReference type="GO" id="GO:0005768">
    <property type="term" value="C:endosome"/>
    <property type="evidence" value="ECO:0007669"/>
    <property type="project" value="TreeGrafter"/>
</dbReference>
<dbReference type="Pfam" id="PF07051">
    <property type="entry name" value="OCIA"/>
    <property type="match status" value="1"/>
</dbReference>
<feature type="compositionally biased region" description="Basic and acidic residues" evidence="1">
    <location>
        <begin position="154"/>
        <end position="165"/>
    </location>
</feature>
<dbReference type="EMBL" id="CAKOGL010000026">
    <property type="protein sequence ID" value="CAH2103489.1"/>
    <property type="molecule type" value="Genomic_DNA"/>
</dbReference>
<feature type="domain" description="OCIA" evidence="2">
    <location>
        <begin position="26"/>
        <end position="109"/>
    </location>
</feature>
<dbReference type="InterPro" id="IPR009764">
    <property type="entry name" value="OCIA_dom"/>
</dbReference>
<dbReference type="AlphaFoldDB" id="A0AAU9UUX7"/>
<sequence length="241" mass="26603">MSDTNAFGYEDGAATPGVPRSPQAPYKFSQEELRVLQECNAESFLQRSLPLGTTFGLTAYFGVQRGTFKANPRFGAIPKVTLAVIVGYFLGKLSYQQACAEKLMALPNSYIGQLLREKKEGRSMISPKHIPTMFGATSEDVYSDAGMGSSLDLDTDRPLFNDDSFRPGSDPGQSSIIPAPDSIPSRPTLSYDELRRRNRNEYTDARQDPYKIEPNSVPSVSRARPTPQQSQSKNKYGDVVE</sequence>
<feature type="compositionally biased region" description="Basic and acidic residues" evidence="1">
    <location>
        <begin position="192"/>
        <end position="211"/>
    </location>
</feature>
<dbReference type="PANTHER" id="PTHR13336">
    <property type="entry name" value="OVARIAN CARCINOMA IMMUNOREACTIVE ANTIGEN"/>
    <property type="match status" value="1"/>
</dbReference>
<keyword evidence="4" id="KW-1185">Reference proteome</keyword>
<name>A0AAU9UUX7_EUPED</name>
<dbReference type="PANTHER" id="PTHR13336:SF3">
    <property type="entry name" value="OCIA DOMAIN-CONTAINING PROTEIN 1"/>
    <property type="match status" value="1"/>
</dbReference>
<feature type="compositionally biased region" description="Low complexity" evidence="1">
    <location>
        <begin position="174"/>
        <end position="187"/>
    </location>
</feature>
<comment type="caution">
    <text evidence="3">The sequence shown here is derived from an EMBL/GenBank/DDBJ whole genome shotgun (WGS) entry which is preliminary data.</text>
</comment>
<evidence type="ECO:0000313" key="3">
    <source>
        <dbReference type="EMBL" id="CAH2103489.1"/>
    </source>
</evidence>
<organism evidence="3 4">
    <name type="scientific">Euphydryas editha</name>
    <name type="common">Edith's checkerspot</name>
    <dbReference type="NCBI Taxonomy" id="104508"/>
    <lineage>
        <taxon>Eukaryota</taxon>
        <taxon>Metazoa</taxon>
        <taxon>Ecdysozoa</taxon>
        <taxon>Arthropoda</taxon>
        <taxon>Hexapoda</taxon>
        <taxon>Insecta</taxon>
        <taxon>Pterygota</taxon>
        <taxon>Neoptera</taxon>
        <taxon>Endopterygota</taxon>
        <taxon>Lepidoptera</taxon>
        <taxon>Glossata</taxon>
        <taxon>Ditrysia</taxon>
        <taxon>Papilionoidea</taxon>
        <taxon>Nymphalidae</taxon>
        <taxon>Nymphalinae</taxon>
        <taxon>Euphydryas</taxon>
    </lineage>
</organism>
<proteinExistence type="predicted"/>
<evidence type="ECO:0000259" key="2">
    <source>
        <dbReference type="Pfam" id="PF07051"/>
    </source>
</evidence>
<evidence type="ECO:0000256" key="1">
    <source>
        <dbReference type="SAM" id="MobiDB-lite"/>
    </source>
</evidence>
<evidence type="ECO:0000313" key="4">
    <source>
        <dbReference type="Proteomes" id="UP001153954"/>
    </source>
</evidence>
<protein>
    <recommendedName>
        <fullName evidence="2">OCIA domain-containing protein</fullName>
    </recommendedName>
</protein>
<dbReference type="Proteomes" id="UP001153954">
    <property type="component" value="Unassembled WGS sequence"/>
</dbReference>
<accession>A0AAU9UUX7</accession>
<reference evidence="3" key="1">
    <citation type="submission" date="2022-03" db="EMBL/GenBank/DDBJ databases">
        <authorList>
            <person name="Tunstrom K."/>
        </authorList>
    </citation>
    <scope>NUCLEOTIDE SEQUENCE</scope>
</reference>
<dbReference type="InterPro" id="IPR040187">
    <property type="entry name" value="OCAD1/2"/>
</dbReference>
<gene>
    <name evidence="3" type="ORF">EEDITHA_LOCUS17993</name>
</gene>
<feature type="region of interest" description="Disordered" evidence="1">
    <location>
        <begin position="153"/>
        <end position="241"/>
    </location>
</feature>